<evidence type="ECO:0000313" key="4">
    <source>
        <dbReference type="EMBL" id="REL29412.1"/>
    </source>
</evidence>
<evidence type="ECO:0000313" key="5">
    <source>
        <dbReference type="Proteomes" id="UP000256899"/>
    </source>
</evidence>
<dbReference type="InterPro" id="IPR008327">
    <property type="entry name" value="Sig_transdc_resp-reg_antiterm"/>
</dbReference>
<dbReference type="Gene3D" id="3.40.50.2300">
    <property type="match status" value="1"/>
</dbReference>
<accession>A0A3E0TZZ1</accession>
<sequence>MQKQQLNELNVLLIEDDKKKADILMSALDHSQYCIKHVASSGMSLLKQVEQLQPDVIIIDVESPSRDILDSLSIISHANPKPVVMFSEQEDTETINQTVKSGVSAYIAGDINPVRVRSILDTAVARFSEYQALKSELVKTKQKLSSQRVVEQAKVWLMETKSLTEKEAYHRIRKMAMDNSQKLEDVAKNILSLAQMLEKSS</sequence>
<dbReference type="Proteomes" id="UP000256899">
    <property type="component" value="Unassembled WGS sequence"/>
</dbReference>
<dbReference type="PANTHER" id="PTHR43367:SF1">
    <property type="entry name" value="TWO-COMPONENT RESPONSE REGULATOR-LIKE APRR6-RELATED"/>
    <property type="match status" value="1"/>
</dbReference>
<dbReference type="AlphaFoldDB" id="A0A3E0TZZ1"/>
<dbReference type="PIRSF" id="PIRSF036382">
    <property type="entry name" value="RR_antiterm"/>
    <property type="match status" value="1"/>
</dbReference>
<evidence type="ECO:0000259" key="3">
    <source>
        <dbReference type="PROSITE" id="PS50921"/>
    </source>
</evidence>
<dbReference type="SUPFAM" id="SSF52172">
    <property type="entry name" value="CheY-like"/>
    <property type="match status" value="1"/>
</dbReference>
<dbReference type="SMART" id="SM01012">
    <property type="entry name" value="ANTAR"/>
    <property type="match status" value="1"/>
</dbReference>
<dbReference type="InterPro" id="IPR011006">
    <property type="entry name" value="CheY-like_superfamily"/>
</dbReference>
<dbReference type="SMART" id="SM00448">
    <property type="entry name" value="REC"/>
    <property type="match status" value="1"/>
</dbReference>
<name>A0A3E0TZZ1_9GAMM</name>
<comment type="caution">
    <text evidence="4">The sequence shown here is derived from an EMBL/GenBank/DDBJ whole genome shotgun (WGS) entry which is preliminary data.</text>
</comment>
<dbReference type="InterPro" id="IPR005561">
    <property type="entry name" value="ANTAR"/>
</dbReference>
<dbReference type="EMBL" id="QUOT01000001">
    <property type="protein sequence ID" value="REL29412.1"/>
    <property type="molecule type" value="Genomic_DNA"/>
</dbReference>
<evidence type="ECO:0000256" key="1">
    <source>
        <dbReference type="PROSITE-ProRule" id="PRU00169"/>
    </source>
</evidence>
<gene>
    <name evidence="4" type="ORF">DXX94_01005</name>
</gene>
<dbReference type="InterPro" id="IPR036388">
    <property type="entry name" value="WH-like_DNA-bd_sf"/>
</dbReference>
<dbReference type="GO" id="GO:0000160">
    <property type="term" value="P:phosphorelay signal transduction system"/>
    <property type="evidence" value="ECO:0007669"/>
    <property type="project" value="InterPro"/>
</dbReference>
<feature type="domain" description="Response regulatory" evidence="2">
    <location>
        <begin position="10"/>
        <end position="124"/>
    </location>
</feature>
<dbReference type="Pfam" id="PF03861">
    <property type="entry name" value="ANTAR"/>
    <property type="match status" value="1"/>
</dbReference>
<organism evidence="4 5">
    <name type="scientific">Thalassotalea euphylliae</name>
    <dbReference type="NCBI Taxonomy" id="1655234"/>
    <lineage>
        <taxon>Bacteria</taxon>
        <taxon>Pseudomonadati</taxon>
        <taxon>Pseudomonadota</taxon>
        <taxon>Gammaproteobacteria</taxon>
        <taxon>Alteromonadales</taxon>
        <taxon>Colwelliaceae</taxon>
        <taxon>Thalassotalea</taxon>
    </lineage>
</organism>
<keyword evidence="1" id="KW-0597">Phosphoprotein</keyword>
<proteinExistence type="predicted"/>
<feature type="modified residue" description="4-aspartylphosphate" evidence="1">
    <location>
        <position position="60"/>
    </location>
</feature>
<dbReference type="GO" id="GO:0003723">
    <property type="term" value="F:RNA binding"/>
    <property type="evidence" value="ECO:0007669"/>
    <property type="project" value="InterPro"/>
</dbReference>
<dbReference type="RefSeq" id="WP_116013288.1">
    <property type="nucleotide sequence ID" value="NZ_QUOT01000001.1"/>
</dbReference>
<dbReference type="PROSITE" id="PS50110">
    <property type="entry name" value="RESPONSE_REGULATORY"/>
    <property type="match status" value="1"/>
</dbReference>
<protein>
    <submittedName>
        <fullName evidence="4">ANTAR domain-containing protein</fullName>
    </submittedName>
</protein>
<dbReference type="PANTHER" id="PTHR43367">
    <property type="match status" value="1"/>
</dbReference>
<dbReference type="Pfam" id="PF00072">
    <property type="entry name" value="Response_reg"/>
    <property type="match status" value="1"/>
</dbReference>
<dbReference type="Gene3D" id="1.10.10.10">
    <property type="entry name" value="Winged helix-like DNA-binding domain superfamily/Winged helix DNA-binding domain"/>
    <property type="match status" value="1"/>
</dbReference>
<reference evidence="5" key="1">
    <citation type="submission" date="2018-08" db="EMBL/GenBank/DDBJ databases">
        <title>Thalassotalea euphylliae genome.</title>
        <authorList>
            <person name="Summers S."/>
            <person name="Rice S.A."/>
            <person name="Freckelton M.L."/>
            <person name="Nedved B.T."/>
            <person name="Hadfield M.G."/>
        </authorList>
    </citation>
    <scope>NUCLEOTIDE SEQUENCE [LARGE SCALE GENOMIC DNA]</scope>
    <source>
        <strain evidence="5">H3</strain>
    </source>
</reference>
<dbReference type="PROSITE" id="PS50921">
    <property type="entry name" value="ANTAR"/>
    <property type="match status" value="1"/>
</dbReference>
<dbReference type="InterPro" id="IPR001789">
    <property type="entry name" value="Sig_transdc_resp-reg_receiver"/>
</dbReference>
<feature type="domain" description="ANTAR" evidence="3">
    <location>
        <begin position="130"/>
        <end position="191"/>
    </location>
</feature>
<keyword evidence="5" id="KW-1185">Reference proteome</keyword>
<evidence type="ECO:0000259" key="2">
    <source>
        <dbReference type="PROSITE" id="PS50110"/>
    </source>
</evidence>